<dbReference type="AlphaFoldDB" id="A0A1T5CVF9"/>
<sequence length="106" mass="12466">MKITALHLLHTLALDSIIGFLSWYERTSIHLFLNNKISPDELSENITELATIIMLHNITAPNMKYGHDRLLYYEENNNWMPIENYFANNPEILHKLKELTIKNETL</sequence>
<reference evidence="1 2" key="1">
    <citation type="submission" date="2017-02" db="EMBL/GenBank/DDBJ databases">
        <authorList>
            <person name="Peterson S.W."/>
        </authorList>
    </citation>
    <scope>NUCLEOTIDE SEQUENCE [LARGE SCALE GENOMIC DNA]</scope>
    <source>
        <strain evidence="1 2">DSM 22323</strain>
    </source>
</reference>
<dbReference type="EMBL" id="FUYZ01000001">
    <property type="protein sequence ID" value="SKB63442.1"/>
    <property type="molecule type" value="Genomic_DNA"/>
</dbReference>
<evidence type="ECO:0000313" key="2">
    <source>
        <dbReference type="Proteomes" id="UP000191112"/>
    </source>
</evidence>
<keyword evidence="2" id="KW-1185">Reference proteome</keyword>
<evidence type="ECO:0000313" key="1">
    <source>
        <dbReference type="EMBL" id="SKB63442.1"/>
    </source>
</evidence>
<organism evidence="1 2">
    <name type="scientific">Soonwooa buanensis</name>
    <dbReference type="NCBI Taxonomy" id="619805"/>
    <lineage>
        <taxon>Bacteria</taxon>
        <taxon>Pseudomonadati</taxon>
        <taxon>Bacteroidota</taxon>
        <taxon>Flavobacteriia</taxon>
        <taxon>Flavobacteriales</taxon>
        <taxon>Weeksellaceae</taxon>
        <taxon>Chryseobacterium group</taxon>
        <taxon>Soonwooa</taxon>
    </lineage>
</organism>
<dbReference type="Proteomes" id="UP000191112">
    <property type="component" value="Unassembled WGS sequence"/>
</dbReference>
<gene>
    <name evidence="1" type="ORF">SAMN05660477_00388</name>
</gene>
<dbReference type="STRING" id="619805.SAMN05660477_00388"/>
<protein>
    <submittedName>
        <fullName evidence="1">Uncharacterized protein</fullName>
    </submittedName>
</protein>
<accession>A0A1T5CVF9</accession>
<proteinExistence type="predicted"/>
<name>A0A1T5CVF9_9FLAO</name>